<keyword evidence="1" id="KW-0408">Iron</keyword>
<dbReference type="KEGG" id="ksd:KS2013_1420"/>
<organism evidence="2 3">
    <name type="scientific">Kangiella sediminilitoris</name>
    <dbReference type="NCBI Taxonomy" id="1144748"/>
    <lineage>
        <taxon>Bacteria</taxon>
        <taxon>Pseudomonadati</taxon>
        <taxon>Pseudomonadota</taxon>
        <taxon>Gammaproteobacteria</taxon>
        <taxon>Kangiellales</taxon>
        <taxon>Kangiellaceae</taxon>
        <taxon>Kangiella</taxon>
    </lineage>
</organism>
<dbReference type="GO" id="GO:0046872">
    <property type="term" value="F:metal ion binding"/>
    <property type="evidence" value="ECO:0007669"/>
    <property type="project" value="UniProtKB-KW"/>
</dbReference>
<feature type="binding site" evidence="1">
    <location>
        <position position="193"/>
    </location>
    <ligand>
        <name>[4Fe-4S] cluster</name>
        <dbReference type="ChEBI" id="CHEBI:49883"/>
    </ligand>
</feature>
<keyword evidence="1" id="KW-0831">Ubiquinone biosynthesis</keyword>
<dbReference type="PATRIC" id="fig|1144748.3.peg.1430"/>
<feature type="binding site" evidence="1">
    <location>
        <position position="189"/>
    </location>
    <ligand>
        <name>[4Fe-4S] cluster</name>
        <dbReference type="ChEBI" id="CHEBI:49883"/>
    </ligand>
</feature>
<feature type="binding site" evidence="1">
    <location>
        <position position="176"/>
    </location>
    <ligand>
        <name>[4Fe-4S] cluster</name>
        <dbReference type="ChEBI" id="CHEBI:49883"/>
    </ligand>
</feature>
<evidence type="ECO:0000313" key="3">
    <source>
        <dbReference type="Proteomes" id="UP000094147"/>
    </source>
</evidence>
<comment type="subunit">
    <text evidence="1">Forms a heterodimer with UbiU.</text>
</comment>
<comment type="cofactor">
    <cofactor evidence="1">
        <name>[4Fe-4S] cluster</name>
        <dbReference type="ChEBI" id="CHEBI:49883"/>
    </cofactor>
</comment>
<dbReference type="InterPro" id="IPR001539">
    <property type="entry name" value="Peptidase_U32"/>
</dbReference>
<dbReference type="NCBIfam" id="NF011991">
    <property type="entry name" value="PRK15447.1"/>
    <property type="match status" value="1"/>
</dbReference>
<evidence type="ECO:0000313" key="2">
    <source>
        <dbReference type="EMBL" id="AOE50132.1"/>
    </source>
</evidence>
<evidence type="ECO:0000256" key="1">
    <source>
        <dbReference type="HAMAP-Rule" id="MF_02233"/>
    </source>
</evidence>
<dbReference type="EMBL" id="CP012418">
    <property type="protein sequence ID" value="AOE50132.1"/>
    <property type="molecule type" value="Genomic_DNA"/>
</dbReference>
<dbReference type="GO" id="GO:0006744">
    <property type="term" value="P:ubiquinone biosynthetic process"/>
    <property type="evidence" value="ECO:0007669"/>
    <property type="project" value="UniProtKB-UniRule"/>
</dbReference>
<dbReference type="GO" id="GO:0051539">
    <property type="term" value="F:4 iron, 4 sulfur cluster binding"/>
    <property type="evidence" value="ECO:0007669"/>
    <property type="project" value="UniProtKB-UniRule"/>
</dbReference>
<feature type="binding site" evidence="1">
    <location>
        <position position="39"/>
    </location>
    <ligand>
        <name>[4Fe-4S] cluster</name>
        <dbReference type="ChEBI" id="CHEBI:49883"/>
    </ligand>
</feature>
<sequence length="300" mass="34102">MKTSLASVPYYWSKEEYQNFYAEVAQTEIDIVYLGETVCSKRRSMKLQDWLYVADNLSSAGKEVYLSTLSLMEAESELSYLRNLVKKSELPIEANDMSAIQIANTFKRSFAAGNPINIYNSQTLKRLHSLGMNRWNIPVELGREDIAPVTPKAKELGIELEYQVFGRMPLAYSARCFTARHHNLPKDNCQFKCSEDIEGILVNTREGDSFAQINGIQTQSAKVSNLLNHWQNLEQNGIDIARIVPVSPPDTIEVVNCLTQAIRNNNKKAGFEPHDNEKSRREYCNGYWFQLAGLEMVEAT</sequence>
<keyword evidence="3" id="KW-1185">Reference proteome</keyword>
<dbReference type="STRING" id="1144748.KS2013_1420"/>
<dbReference type="UniPathway" id="UPA00232"/>
<comment type="similarity">
    <text evidence="1">Belongs to the peptidase U32 family. UbiV subfamily.</text>
</comment>
<dbReference type="Pfam" id="PF01136">
    <property type="entry name" value="Peptidase_U32"/>
    <property type="match status" value="1"/>
</dbReference>
<comment type="pathway">
    <text evidence="1">Cofactor biosynthesis; ubiquinone biosynthesis.</text>
</comment>
<reference evidence="3" key="1">
    <citation type="submission" date="2015-08" db="EMBL/GenBank/DDBJ databases">
        <authorList>
            <person name="Kim K.M."/>
        </authorList>
    </citation>
    <scope>NUCLEOTIDE SEQUENCE [LARGE SCALE GENOMIC DNA]</scope>
    <source>
        <strain evidence="3">KCTC 23892</strain>
    </source>
</reference>
<dbReference type="AlphaFoldDB" id="A0A1B3BBI0"/>
<accession>A0A1B3BBI0</accession>
<keyword evidence="1" id="KW-0411">Iron-sulfur</keyword>
<dbReference type="PANTHER" id="PTHR30217">
    <property type="entry name" value="PEPTIDASE U32 FAMILY"/>
    <property type="match status" value="1"/>
</dbReference>
<keyword evidence="1" id="KW-0004">4Fe-4S</keyword>
<dbReference type="RefSeq" id="WP_068991820.1">
    <property type="nucleotide sequence ID" value="NZ_CP012418.1"/>
</dbReference>
<keyword evidence="1" id="KW-0479">Metal-binding</keyword>
<proteinExistence type="inferred from homology"/>
<name>A0A1B3BBI0_9GAMM</name>
<dbReference type="InterPro" id="IPR051454">
    <property type="entry name" value="RNA/ubiquinone_mod_enzymes"/>
</dbReference>
<dbReference type="InterPro" id="IPR043693">
    <property type="entry name" value="UbiV"/>
</dbReference>
<dbReference type="HAMAP" id="MF_02233">
    <property type="entry name" value="UbiV"/>
    <property type="match status" value="1"/>
</dbReference>
<dbReference type="PANTHER" id="PTHR30217:SF11">
    <property type="entry name" value="UBIQUINONE BIOSYNTHESIS PROTEIN UBIV"/>
    <property type="match status" value="1"/>
</dbReference>
<gene>
    <name evidence="1" type="primary">ubiV</name>
    <name evidence="2" type="ORF">KS2013_1420</name>
</gene>
<dbReference type="OrthoDB" id="8523349at2"/>
<comment type="function">
    <text evidence="1">Required for O(2)-independent ubiquinone (coenzyme Q) biosynthesis. Together with UbiU, is essential for the C6-hydroxylation reaction in the oxygen-independent ubiquinone biosynthesis pathway.</text>
</comment>
<protein>
    <recommendedName>
        <fullName evidence="1">Ubiquinone biosynthesis protein UbiV</fullName>
    </recommendedName>
</protein>
<dbReference type="Proteomes" id="UP000094147">
    <property type="component" value="Chromosome"/>
</dbReference>